<accession>A0ACC2KC03</accession>
<comment type="caution">
    <text evidence="1">The sequence shown here is derived from an EMBL/GenBank/DDBJ whole genome shotgun (WGS) entry which is preliminary data.</text>
</comment>
<evidence type="ECO:0000313" key="1">
    <source>
        <dbReference type="EMBL" id="KAJ8618445.1"/>
    </source>
</evidence>
<evidence type="ECO:0000313" key="2">
    <source>
        <dbReference type="Proteomes" id="UP001234297"/>
    </source>
</evidence>
<proteinExistence type="predicted"/>
<reference evidence="1 2" key="1">
    <citation type="journal article" date="2022" name="Hortic Res">
        <title>A haplotype resolved chromosomal level avocado genome allows analysis of novel avocado genes.</title>
        <authorList>
            <person name="Nath O."/>
            <person name="Fletcher S.J."/>
            <person name="Hayward A."/>
            <person name="Shaw L.M."/>
            <person name="Masouleh A.K."/>
            <person name="Furtado A."/>
            <person name="Henry R.J."/>
            <person name="Mitter N."/>
        </authorList>
    </citation>
    <scope>NUCLEOTIDE SEQUENCE [LARGE SCALE GENOMIC DNA]</scope>
    <source>
        <strain evidence="2">cv. Hass</strain>
    </source>
</reference>
<name>A0ACC2KC03_PERAE</name>
<dbReference type="EMBL" id="CM056812">
    <property type="protein sequence ID" value="KAJ8618445.1"/>
    <property type="molecule type" value="Genomic_DNA"/>
</dbReference>
<keyword evidence="2" id="KW-1185">Reference proteome</keyword>
<gene>
    <name evidence="1" type="ORF">MRB53_014631</name>
</gene>
<dbReference type="Proteomes" id="UP001234297">
    <property type="component" value="Chromosome 4"/>
</dbReference>
<sequence length="482" mass="54725">METLIAFLQQHSSILAILAIVFVFSYPAVALLFHHSKPSELPPGTLGWFPHLLQNLSFLAPHPSNSRGYFLEHNIQRYGPIFKCHLYGHPAIVSCDGDFNSFILQQEDRLVEVSYPSNVQRVLGDLSLLVVTGDLHKRLRGTLLNFFAGVKAPNSSFLAHIEENAVQVMLSWATKKTIKFCEESRKFTFGVLAKEALSLGPEDAAFIEMFHNFKSFIKGLASLPINIPGTAYAKAIHARHRIKVIMESLIQQREGRGEAKWDELKMDFLDVLLAHDHLSKEEIVSLVMDLLVGGQETTTMFIATVVKFLSDHPRALEQLRREHERVGDGRQLQWDDYKQMSFTQDVMKEALRCGNLIKFVCRKSIKPIHYKGFKIPVGWKIIPVFSGVHLDPSRYSNPEEFNPYRWQGDETRGHNGFTPFAGGKRLCPGNEFAKLETAVFLHHLVLNFSWTPLKDTDCPMSVPYLDFEHGFPIAIKRISPSD</sequence>
<organism evidence="1 2">
    <name type="scientific">Persea americana</name>
    <name type="common">Avocado</name>
    <dbReference type="NCBI Taxonomy" id="3435"/>
    <lineage>
        <taxon>Eukaryota</taxon>
        <taxon>Viridiplantae</taxon>
        <taxon>Streptophyta</taxon>
        <taxon>Embryophyta</taxon>
        <taxon>Tracheophyta</taxon>
        <taxon>Spermatophyta</taxon>
        <taxon>Magnoliopsida</taxon>
        <taxon>Magnoliidae</taxon>
        <taxon>Laurales</taxon>
        <taxon>Lauraceae</taxon>
        <taxon>Persea</taxon>
    </lineage>
</organism>
<protein>
    <submittedName>
        <fullName evidence="1">Uncharacterized protein</fullName>
    </submittedName>
</protein>